<keyword evidence="6" id="KW-1185">Reference proteome</keyword>
<feature type="DNA-binding region" description="OmpR/PhoB-type" evidence="2">
    <location>
        <begin position="1"/>
        <end position="93"/>
    </location>
</feature>
<evidence type="ECO:0000313" key="6">
    <source>
        <dbReference type="Proteomes" id="UP000615755"/>
    </source>
</evidence>
<dbReference type="Pfam" id="PF00486">
    <property type="entry name" value="Trans_reg_C"/>
    <property type="match status" value="1"/>
</dbReference>
<dbReference type="Proteomes" id="UP000615755">
    <property type="component" value="Unassembled WGS sequence"/>
</dbReference>
<feature type="domain" description="OmpR/PhoB-type" evidence="4">
    <location>
        <begin position="1"/>
        <end position="93"/>
    </location>
</feature>
<dbReference type="CDD" id="cd00383">
    <property type="entry name" value="trans_reg_C"/>
    <property type="match status" value="1"/>
</dbReference>
<dbReference type="SUPFAM" id="SSF46894">
    <property type="entry name" value="C-terminal effector domain of the bipartite response regulators"/>
    <property type="match status" value="1"/>
</dbReference>
<accession>A0ABR9E8B6</accession>
<keyword evidence="1 2" id="KW-0238">DNA-binding</keyword>
<sequence length="599" mass="68912">MELQFSQYQYSCDKRVLYRNGELIVLKRNQTLLLEYFLLNPSDIHSKDDIMNAVWRNKVVSEQVVFQTISQLRAIFGEAAIKTYSKKGYKWQYAVSNPIDNSLNHSSVEYTKNKKSPYYLYTAISCSFIFLILLLASQWQTPAAQTPLYIATNAQGTDGQSKLLLTNTSVFADNAHFSIKTISLSDINQQHFLSPQQAWENAQLPLNNWLLWGDTYPSEKGVFLHYGLSNDTRHWQGYAFGETTEKARLALDEQLKQLHDLSFFSSHKPLSLAELETMHSHAPNNAQITLLLAKHLVYAKQPDVAMVHLDRLLTDRGYGQKAYRAQAQWLIGMIYKMRKQHQQSTHRLTLLRKELEHTSLWPLQYDYFNTSAWLHYEQGNTEQMFNVLEEAISLAQHQQAPLAQFELHMLYSILAKKVNNTAQQYAQLNKAQALLIAHNLSDSNKAIIYFHFALFTQDNALALPYLKRILTIPKTANNYWVLDNALEMLVSYYIEVRDFKSAHALFNDTVKQPAQLQLKAQVLLAQDLFDDARLLFQEAFNTARLTHNRLVSLNSALALYQLTHSTPELKSEYLAFLQTNASPLWLKQHGVTSAIALEH</sequence>
<gene>
    <name evidence="5" type="ORF">PAUR_a0557</name>
</gene>
<evidence type="ECO:0000313" key="5">
    <source>
        <dbReference type="EMBL" id="MBE0367231.1"/>
    </source>
</evidence>
<dbReference type="InterPro" id="IPR011990">
    <property type="entry name" value="TPR-like_helical_dom_sf"/>
</dbReference>
<protein>
    <recommendedName>
        <fullName evidence="4">OmpR/PhoB-type domain-containing protein</fullName>
    </recommendedName>
</protein>
<dbReference type="RefSeq" id="WP_192506689.1">
    <property type="nucleotide sequence ID" value="NZ_AQGV01000012.1"/>
</dbReference>
<evidence type="ECO:0000256" key="2">
    <source>
        <dbReference type="PROSITE-ProRule" id="PRU01091"/>
    </source>
</evidence>
<name>A0ABR9E8B6_9GAMM</name>
<dbReference type="InterPro" id="IPR016032">
    <property type="entry name" value="Sig_transdc_resp-reg_C-effctor"/>
</dbReference>
<organism evidence="5 6">
    <name type="scientific">Pseudoalteromonas aurantia 208</name>
    <dbReference type="NCBI Taxonomy" id="1314867"/>
    <lineage>
        <taxon>Bacteria</taxon>
        <taxon>Pseudomonadati</taxon>
        <taxon>Pseudomonadota</taxon>
        <taxon>Gammaproteobacteria</taxon>
        <taxon>Alteromonadales</taxon>
        <taxon>Pseudoalteromonadaceae</taxon>
        <taxon>Pseudoalteromonas</taxon>
    </lineage>
</organism>
<dbReference type="PROSITE" id="PS51755">
    <property type="entry name" value="OMPR_PHOB"/>
    <property type="match status" value="1"/>
</dbReference>
<dbReference type="InterPro" id="IPR036388">
    <property type="entry name" value="WH-like_DNA-bd_sf"/>
</dbReference>
<dbReference type="InterPro" id="IPR001867">
    <property type="entry name" value="OmpR/PhoB-type_DNA-bd"/>
</dbReference>
<evidence type="ECO:0000259" key="4">
    <source>
        <dbReference type="PROSITE" id="PS51755"/>
    </source>
</evidence>
<comment type="caution">
    <text evidence="5">The sequence shown here is derived from an EMBL/GenBank/DDBJ whole genome shotgun (WGS) entry which is preliminary data.</text>
</comment>
<evidence type="ECO:0000256" key="3">
    <source>
        <dbReference type="SAM" id="Phobius"/>
    </source>
</evidence>
<dbReference type="Gene3D" id="1.10.10.10">
    <property type="entry name" value="Winged helix-like DNA-binding domain superfamily/Winged helix DNA-binding domain"/>
    <property type="match status" value="1"/>
</dbReference>
<dbReference type="SMART" id="SM00862">
    <property type="entry name" value="Trans_reg_C"/>
    <property type="match status" value="1"/>
</dbReference>
<proteinExistence type="predicted"/>
<dbReference type="Gene3D" id="1.25.40.10">
    <property type="entry name" value="Tetratricopeptide repeat domain"/>
    <property type="match status" value="1"/>
</dbReference>
<dbReference type="SUPFAM" id="SSF48452">
    <property type="entry name" value="TPR-like"/>
    <property type="match status" value="1"/>
</dbReference>
<reference evidence="5 6" key="1">
    <citation type="submission" date="2015-03" db="EMBL/GenBank/DDBJ databases">
        <title>Genome sequence of Pseudoalteromonas aurantia.</title>
        <authorList>
            <person name="Xie B.-B."/>
            <person name="Rong J.-C."/>
            <person name="Qin Q.-L."/>
            <person name="Zhang Y.-Z."/>
        </authorList>
    </citation>
    <scope>NUCLEOTIDE SEQUENCE [LARGE SCALE GENOMIC DNA]</scope>
    <source>
        <strain evidence="5 6">208</strain>
    </source>
</reference>
<keyword evidence="3" id="KW-0812">Transmembrane</keyword>
<feature type="transmembrane region" description="Helical" evidence="3">
    <location>
        <begin position="118"/>
        <end position="139"/>
    </location>
</feature>
<keyword evidence="3" id="KW-0472">Membrane</keyword>
<evidence type="ECO:0000256" key="1">
    <source>
        <dbReference type="ARBA" id="ARBA00023125"/>
    </source>
</evidence>
<keyword evidence="3" id="KW-1133">Transmembrane helix</keyword>
<dbReference type="EMBL" id="AQGV01000012">
    <property type="protein sequence ID" value="MBE0367231.1"/>
    <property type="molecule type" value="Genomic_DNA"/>
</dbReference>